<dbReference type="InterPro" id="IPR050219">
    <property type="entry name" value="DnaG_primase"/>
</dbReference>
<dbReference type="SUPFAM" id="SSF56731">
    <property type="entry name" value="DNA primase core"/>
    <property type="match status" value="1"/>
</dbReference>
<dbReference type="InterPro" id="IPR006171">
    <property type="entry name" value="TOPRIM_dom"/>
</dbReference>
<dbReference type="STRING" id="1802338.A2541_01685"/>
<evidence type="ECO:0000259" key="1">
    <source>
        <dbReference type="PROSITE" id="PS50880"/>
    </source>
</evidence>
<dbReference type="Pfam" id="PF08275">
    <property type="entry name" value="DNAG_N"/>
    <property type="match status" value="1"/>
</dbReference>
<dbReference type="GO" id="GO:0005737">
    <property type="term" value="C:cytoplasm"/>
    <property type="evidence" value="ECO:0007669"/>
    <property type="project" value="TreeGrafter"/>
</dbReference>
<feature type="domain" description="Toprim" evidence="1">
    <location>
        <begin position="67"/>
        <end position="148"/>
    </location>
</feature>
<accession>A0A1G2PGX4</accession>
<dbReference type="GO" id="GO:0006269">
    <property type="term" value="P:DNA replication, synthesis of primer"/>
    <property type="evidence" value="ECO:0007669"/>
    <property type="project" value="TreeGrafter"/>
</dbReference>
<reference evidence="2 3" key="1">
    <citation type="journal article" date="2016" name="Nat. Commun.">
        <title>Thousands of microbial genomes shed light on interconnected biogeochemical processes in an aquifer system.</title>
        <authorList>
            <person name="Anantharaman K."/>
            <person name="Brown C.T."/>
            <person name="Hug L.A."/>
            <person name="Sharon I."/>
            <person name="Castelle C.J."/>
            <person name="Probst A.J."/>
            <person name="Thomas B.C."/>
            <person name="Singh A."/>
            <person name="Wilkins M.J."/>
            <person name="Karaoz U."/>
            <person name="Brodie E.L."/>
            <person name="Williams K.H."/>
            <person name="Hubbard S.S."/>
            <person name="Banfield J.F."/>
        </authorList>
    </citation>
    <scope>NUCLEOTIDE SEQUENCE [LARGE SCALE GENOMIC DNA]</scope>
</reference>
<proteinExistence type="predicted"/>
<dbReference type="AlphaFoldDB" id="A0A1G2PGX4"/>
<dbReference type="PROSITE" id="PS50880">
    <property type="entry name" value="TOPRIM"/>
    <property type="match status" value="1"/>
</dbReference>
<protein>
    <recommendedName>
        <fullName evidence="1">Toprim domain-containing protein</fullName>
    </recommendedName>
</protein>
<dbReference type="Proteomes" id="UP000176965">
    <property type="component" value="Unassembled WGS sequence"/>
</dbReference>
<name>A0A1G2PGX4_9BACT</name>
<gene>
    <name evidence="2" type="ORF">A2541_01685</name>
</gene>
<dbReference type="CDD" id="cd03364">
    <property type="entry name" value="TOPRIM_DnaG_primases"/>
    <property type="match status" value="1"/>
</dbReference>
<evidence type="ECO:0000313" key="2">
    <source>
        <dbReference type="EMBL" id="OHA47596.1"/>
    </source>
</evidence>
<evidence type="ECO:0000313" key="3">
    <source>
        <dbReference type="Proteomes" id="UP000176965"/>
    </source>
</evidence>
<dbReference type="InterPro" id="IPR013264">
    <property type="entry name" value="DNAG_N"/>
</dbReference>
<sequence>MFPIRDSASRVVGFSGRILPENSTHPTSSEQVTEVAKYLNSPETAVFNKSRILFGFDLAKLAIKKFDYSVIVEGQMDIIMCHQAGFQNVVATSGTALTPEHLILLRRISNRVIMAFDADKAGFSAATKAWQLALSLGMEVKIAEFKEGKDPAEVLLSDNGKEKFKEALKNSMHIIDFYLSKILAEENQGNSLNQQKGVSLIFLKEVREKILPFLALIESSIEKSHWVKKISEKCGIDEKAIWEDLKKVKIEPGVAGVIVQKTLNSDKATLYPERKDSIERRIFGIINWQSKIIDIKNIKDRLKEIMVPEDFKKWEEASEAVLNKATFEAEQYYDQKKIQIILEELLRELEKEYLTKKLNEKLTLKEQDQIIKKLAKLK</sequence>
<dbReference type="Pfam" id="PF13155">
    <property type="entry name" value="Toprim_2"/>
    <property type="match status" value="1"/>
</dbReference>
<dbReference type="SMART" id="SM00493">
    <property type="entry name" value="TOPRIM"/>
    <property type="match status" value="1"/>
</dbReference>
<organism evidence="2 3">
    <name type="scientific">Candidatus Taylorbacteria bacterium RIFOXYD2_FULL_36_9</name>
    <dbReference type="NCBI Taxonomy" id="1802338"/>
    <lineage>
        <taxon>Bacteria</taxon>
        <taxon>Candidatus Tayloriibacteriota</taxon>
    </lineage>
</organism>
<dbReference type="EMBL" id="MHSQ01000004">
    <property type="protein sequence ID" value="OHA47596.1"/>
    <property type="molecule type" value="Genomic_DNA"/>
</dbReference>
<comment type="caution">
    <text evidence="2">The sequence shown here is derived from an EMBL/GenBank/DDBJ whole genome shotgun (WGS) entry which is preliminary data.</text>
</comment>
<dbReference type="PANTHER" id="PTHR30313">
    <property type="entry name" value="DNA PRIMASE"/>
    <property type="match status" value="1"/>
</dbReference>
<dbReference type="PANTHER" id="PTHR30313:SF2">
    <property type="entry name" value="DNA PRIMASE"/>
    <property type="match status" value="1"/>
</dbReference>
<dbReference type="Gene3D" id="3.40.1360.10">
    <property type="match status" value="1"/>
</dbReference>
<dbReference type="Gene3D" id="3.90.980.10">
    <property type="entry name" value="DNA primase, catalytic core, N-terminal domain"/>
    <property type="match status" value="1"/>
</dbReference>
<dbReference type="InterPro" id="IPR034151">
    <property type="entry name" value="TOPRIM_DnaG_bac"/>
</dbReference>
<dbReference type="InterPro" id="IPR037068">
    <property type="entry name" value="DNA_primase_core_N_sf"/>
</dbReference>